<evidence type="ECO:0008006" key="3">
    <source>
        <dbReference type="Google" id="ProtNLM"/>
    </source>
</evidence>
<proteinExistence type="predicted"/>
<dbReference type="EMBL" id="JBHUME010000013">
    <property type="protein sequence ID" value="MFD2614678.1"/>
    <property type="molecule type" value="Genomic_DNA"/>
</dbReference>
<evidence type="ECO:0000313" key="1">
    <source>
        <dbReference type="EMBL" id="MFD2614678.1"/>
    </source>
</evidence>
<protein>
    <recommendedName>
        <fullName evidence="3">SpoVT-AbrB domain-containing protein</fullName>
    </recommendedName>
</protein>
<organism evidence="1 2">
    <name type="scientific">Paenibacillus gansuensis</name>
    <dbReference type="NCBI Taxonomy" id="306542"/>
    <lineage>
        <taxon>Bacteria</taxon>
        <taxon>Bacillati</taxon>
        <taxon>Bacillota</taxon>
        <taxon>Bacilli</taxon>
        <taxon>Bacillales</taxon>
        <taxon>Paenibacillaceae</taxon>
        <taxon>Paenibacillus</taxon>
    </lineage>
</organism>
<dbReference type="RefSeq" id="WP_377605787.1">
    <property type="nucleotide sequence ID" value="NZ_JBHUME010000013.1"/>
</dbReference>
<comment type="caution">
    <text evidence="1">The sequence shown here is derived from an EMBL/GenBank/DDBJ whole genome shotgun (WGS) entry which is preliminary data.</text>
</comment>
<accession>A0ABW5PHC8</accession>
<evidence type="ECO:0000313" key="2">
    <source>
        <dbReference type="Proteomes" id="UP001597541"/>
    </source>
</evidence>
<reference evidence="2" key="1">
    <citation type="journal article" date="2019" name="Int. J. Syst. Evol. Microbiol.">
        <title>The Global Catalogue of Microorganisms (GCM) 10K type strain sequencing project: providing services to taxonomists for standard genome sequencing and annotation.</title>
        <authorList>
            <consortium name="The Broad Institute Genomics Platform"/>
            <consortium name="The Broad Institute Genome Sequencing Center for Infectious Disease"/>
            <person name="Wu L."/>
            <person name="Ma J."/>
        </authorList>
    </citation>
    <scope>NUCLEOTIDE SEQUENCE [LARGE SCALE GENOMIC DNA]</scope>
    <source>
        <strain evidence="2">KCTC 3950</strain>
    </source>
</reference>
<name>A0ABW5PHC8_9BACL</name>
<keyword evidence="2" id="KW-1185">Reference proteome</keyword>
<dbReference type="Proteomes" id="UP001597541">
    <property type="component" value="Unassembled WGS sequence"/>
</dbReference>
<gene>
    <name evidence="1" type="ORF">ACFSUF_19890</name>
</gene>
<sequence length="139" mass="15792">MIKMVRNLMTTAAKGNTRLYFEPTVLESAGFTPGDPVAVRIEEAAIFLVRSEDGDGVISRRQRAGWREPRPYFDRKNQEITRVLRAHQRIDMIVRDGEIEVRGMSVGFSLTEVREDEELQGHELGRLRCFSIPSGCTPV</sequence>